<evidence type="ECO:0000259" key="5">
    <source>
        <dbReference type="Pfam" id="PF00884"/>
    </source>
</evidence>
<dbReference type="Proteomes" id="UP000315010">
    <property type="component" value="Unassembled WGS sequence"/>
</dbReference>
<evidence type="ECO:0000256" key="3">
    <source>
        <dbReference type="ARBA" id="ARBA00022801"/>
    </source>
</evidence>
<dbReference type="InterPro" id="IPR017850">
    <property type="entry name" value="Alkaline_phosphatase_core_sf"/>
</dbReference>
<dbReference type="Gene3D" id="3.30.1120.10">
    <property type="match status" value="1"/>
</dbReference>
<dbReference type="EC" id="3.1.6.1" evidence="6"/>
<dbReference type="CDD" id="cd16143">
    <property type="entry name" value="ARS_like"/>
    <property type="match status" value="1"/>
</dbReference>
<proteinExistence type="inferred from homology"/>
<dbReference type="GO" id="GO:0004065">
    <property type="term" value="F:arylsulfatase activity"/>
    <property type="evidence" value="ECO:0007669"/>
    <property type="project" value="UniProtKB-EC"/>
</dbReference>
<sequence>MLSFPGKQNQEIPKVILRFAIIATAATGLLLLQNPAAADRPNVVLILADDLGYGDLSCYGATKVKTPNIDRLAHEGRRFTDAHSPSSVCTPTRYNLLTGRYAWRTWAQSSCVWANDPLLINEDRLTLGDLFRDQGYRTACIGKWHLGFGSPEAPGWDDEFGPDYNRALRPGPRQCGFDYFWGFPHVGQHPHIIIENDRVVGLDPNDPMRITPDKRPGYEKDYLHRPRNGWTARLGVQGGKAARYEHKDLAQMLTERAVSWVKEQSNQQPFFLYLAHRNIHSPLAPNPKFRGESEIGVYGDFLAELDWSVGEVLDALDEAKLANDTIVLFTSDNGAVVKYEPMDHATINGHAVNGSLRGQKTDVYEGGVRVPLIARWPKHVSAGSDDDSLIALTDMLATFADFFGVDLPEDAGEDSFSFLGALRDQPARQPTRDAMVNDSFGGTLAIRHGDWKLILGQHGGGVSKEPIPYDASQPPGQLFHLGRDIREASNVYEQYPADVQKLTALLDRCREEGRSAPADRTATQKTTNP</sequence>
<dbReference type="Gene3D" id="3.40.720.10">
    <property type="entry name" value="Alkaline Phosphatase, subunit A"/>
    <property type="match status" value="1"/>
</dbReference>
<accession>A0A5C5ZD12</accession>
<dbReference type="PROSITE" id="PS00523">
    <property type="entry name" value="SULFATASE_1"/>
    <property type="match status" value="1"/>
</dbReference>
<dbReference type="SUPFAM" id="SSF53649">
    <property type="entry name" value="Alkaline phosphatase-like"/>
    <property type="match status" value="1"/>
</dbReference>
<gene>
    <name evidence="6" type="primary">atsA_135</name>
    <name evidence="6" type="ORF">CA13_61910</name>
</gene>
<feature type="domain" description="Sulfatase N-terminal" evidence="5">
    <location>
        <begin position="41"/>
        <end position="405"/>
    </location>
</feature>
<name>A0A5C5ZD12_9BACT</name>
<evidence type="ECO:0000313" key="6">
    <source>
        <dbReference type="EMBL" id="TWT84711.1"/>
    </source>
</evidence>
<evidence type="ECO:0000256" key="1">
    <source>
        <dbReference type="ARBA" id="ARBA00008779"/>
    </source>
</evidence>
<keyword evidence="4" id="KW-0106">Calcium</keyword>
<dbReference type="AlphaFoldDB" id="A0A5C5ZD12"/>
<keyword evidence="3 6" id="KW-0378">Hydrolase</keyword>
<dbReference type="RefSeq" id="WP_146402538.1">
    <property type="nucleotide sequence ID" value="NZ_SJPJ01000001.1"/>
</dbReference>
<dbReference type="OrthoDB" id="230297at2"/>
<keyword evidence="2" id="KW-0479">Metal-binding</keyword>
<dbReference type="InterPro" id="IPR024607">
    <property type="entry name" value="Sulfatase_CS"/>
</dbReference>
<dbReference type="EMBL" id="SJPJ01000001">
    <property type="protein sequence ID" value="TWT84711.1"/>
    <property type="molecule type" value="Genomic_DNA"/>
</dbReference>
<dbReference type="PROSITE" id="PS00149">
    <property type="entry name" value="SULFATASE_2"/>
    <property type="match status" value="1"/>
</dbReference>
<dbReference type="InterPro" id="IPR000917">
    <property type="entry name" value="Sulfatase_N"/>
</dbReference>
<organism evidence="6 7">
    <name type="scientific">Novipirellula herctigrandis</name>
    <dbReference type="NCBI Taxonomy" id="2527986"/>
    <lineage>
        <taxon>Bacteria</taxon>
        <taxon>Pseudomonadati</taxon>
        <taxon>Planctomycetota</taxon>
        <taxon>Planctomycetia</taxon>
        <taxon>Pirellulales</taxon>
        <taxon>Pirellulaceae</taxon>
        <taxon>Novipirellula</taxon>
    </lineage>
</organism>
<comment type="caution">
    <text evidence="6">The sequence shown here is derived from an EMBL/GenBank/DDBJ whole genome shotgun (WGS) entry which is preliminary data.</text>
</comment>
<dbReference type="Pfam" id="PF00884">
    <property type="entry name" value="Sulfatase"/>
    <property type="match status" value="1"/>
</dbReference>
<reference evidence="6 7" key="1">
    <citation type="submission" date="2019-02" db="EMBL/GenBank/DDBJ databases">
        <title>Deep-cultivation of Planctomycetes and their phenomic and genomic characterization uncovers novel biology.</title>
        <authorList>
            <person name="Wiegand S."/>
            <person name="Jogler M."/>
            <person name="Boedeker C."/>
            <person name="Pinto D."/>
            <person name="Vollmers J."/>
            <person name="Rivas-Marin E."/>
            <person name="Kohn T."/>
            <person name="Peeters S.H."/>
            <person name="Heuer A."/>
            <person name="Rast P."/>
            <person name="Oberbeckmann S."/>
            <person name="Bunk B."/>
            <person name="Jeske O."/>
            <person name="Meyerdierks A."/>
            <person name="Storesund J.E."/>
            <person name="Kallscheuer N."/>
            <person name="Luecker S."/>
            <person name="Lage O.M."/>
            <person name="Pohl T."/>
            <person name="Merkel B.J."/>
            <person name="Hornburger P."/>
            <person name="Mueller R.-W."/>
            <person name="Bruemmer F."/>
            <person name="Labrenz M."/>
            <person name="Spormann A.M."/>
            <person name="Op Den Camp H."/>
            <person name="Overmann J."/>
            <person name="Amann R."/>
            <person name="Jetten M.S.M."/>
            <person name="Mascher T."/>
            <person name="Medema M.H."/>
            <person name="Devos D.P."/>
            <person name="Kaster A.-K."/>
            <person name="Ovreas L."/>
            <person name="Rohde M."/>
            <person name="Galperin M.Y."/>
            <person name="Jogler C."/>
        </authorList>
    </citation>
    <scope>NUCLEOTIDE SEQUENCE [LARGE SCALE GENOMIC DNA]</scope>
    <source>
        <strain evidence="6 7">CA13</strain>
    </source>
</reference>
<keyword evidence="7" id="KW-1185">Reference proteome</keyword>
<evidence type="ECO:0000256" key="4">
    <source>
        <dbReference type="ARBA" id="ARBA00022837"/>
    </source>
</evidence>
<comment type="similarity">
    <text evidence="1">Belongs to the sulfatase family.</text>
</comment>
<evidence type="ECO:0000313" key="7">
    <source>
        <dbReference type="Proteomes" id="UP000315010"/>
    </source>
</evidence>
<dbReference type="PANTHER" id="PTHR42693:SF53">
    <property type="entry name" value="ENDO-4-O-SULFATASE"/>
    <property type="match status" value="1"/>
</dbReference>
<dbReference type="PANTHER" id="PTHR42693">
    <property type="entry name" value="ARYLSULFATASE FAMILY MEMBER"/>
    <property type="match status" value="1"/>
</dbReference>
<protein>
    <submittedName>
        <fullName evidence="6">Arylsulfatase</fullName>
        <ecNumber evidence="6">3.1.6.1</ecNumber>
    </submittedName>
</protein>
<dbReference type="InterPro" id="IPR050738">
    <property type="entry name" value="Sulfatase"/>
</dbReference>
<evidence type="ECO:0000256" key="2">
    <source>
        <dbReference type="ARBA" id="ARBA00022723"/>
    </source>
</evidence>
<dbReference type="GO" id="GO:0046872">
    <property type="term" value="F:metal ion binding"/>
    <property type="evidence" value="ECO:0007669"/>
    <property type="project" value="UniProtKB-KW"/>
</dbReference>